<evidence type="ECO:0000313" key="3">
    <source>
        <dbReference type="Proteomes" id="UP000020467"/>
    </source>
</evidence>
<evidence type="ECO:0000313" key="2">
    <source>
        <dbReference type="EMBL" id="EXF82724.1"/>
    </source>
</evidence>
<feature type="compositionally biased region" description="Basic and acidic residues" evidence="1">
    <location>
        <begin position="118"/>
        <end position="134"/>
    </location>
</feature>
<feature type="compositionally biased region" description="Polar residues" evidence="1">
    <location>
        <begin position="195"/>
        <end position="204"/>
    </location>
</feature>
<feature type="compositionally biased region" description="Basic and acidic residues" evidence="1">
    <location>
        <begin position="164"/>
        <end position="178"/>
    </location>
</feature>
<feature type="compositionally biased region" description="Polar residues" evidence="1">
    <location>
        <begin position="7"/>
        <end position="31"/>
    </location>
</feature>
<organism evidence="2 3">
    <name type="scientific">Colletotrichum fioriniae PJ7</name>
    <dbReference type="NCBI Taxonomy" id="1445577"/>
    <lineage>
        <taxon>Eukaryota</taxon>
        <taxon>Fungi</taxon>
        <taxon>Dikarya</taxon>
        <taxon>Ascomycota</taxon>
        <taxon>Pezizomycotina</taxon>
        <taxon>Sordariomycetes</taxon>
        <taxon>Hypocreomycetidae</taxon>
        <taxon>Glomerellales</taxon>
        <taxon>Glomerellaceae</taxon>
        <taxon>Colletotrichum</taxon>
        <taxon>Colletotrichum acutatum species complex</taxon>
    </lineage>
</organism>
<reference evidence="2 3" key="1">
    <citation type="submission" date="2014-02" db="EMBL/GenBank/DDBJ databases">
        <title>The genome sequence of Colletotrichum fioriniae PJ7.</title>
        <authorList>
            <person name="Baroncelli R."/>
            <person name="Thon M.R."/>
        </authorList>
    </citation>
    <scope>NUCLEOTIDE SEQUENCE [LARGE SCALE GENOMIC DNA]</scope>
    <source>
        <strain evidence="2 3">PJ7</strain>
    </source>
</reference>
<accession>A0A010RWX6</accession>
<evidence type="ECO:0000256" key="1">
    <source>
        <dbReference type="SAM" id="MobiDB-lite"/>
    </source>
</evidence>
<feature type="compositionally biased region" description="Basic and acidic residues" evidence="1">
    <location>
        <begin position="99"/>
        <end position="111"/>
    </location>
</feature>
<dbReference type="KEGG" id="cfj:CFIO01_13730"/>
<feature type="region of interest" description="Disordered" evidence="1">
    <location>
        <begin position="1"/>
        <end position="224"/>
    </location>
</feature>
<dbReference type="HOGENOM" id="CLU_1234911_0_0_1"/>
<sequence length="224" mass="24502">MSGVATGPSTPQRPSSLVNDDASNVVSNTPTRLGLLQTPPRRFSRHLKRPINAVEPGDDAVPDSEQGSPGSVRLLATPPRRPPRRARFSTGLAEPTGFDVDKPATSGDREVSPLLCEARPKERSGGEEQTRVEEQSGGEDEQELDGLEQPGELKQLGELGQLRYGEKLHLSEDRQPREGDEDGDCDNLKRHNINERGSTNASVHNSERDGKLRIETQLVDWSVS</sequence>
<keyword evidence="3" id="KW-1185">Reference proteome</keyword>
<protein>
    <submittedName>
        <fullName evidence="2">Uncharacterized protein</fullName>
    </submittedName>
</protein>
<dbReference type="Proteomes" id="UP000020467">
    <property type="component" value="Unassembled WGS sequence"/>
</dbReference>
<name>A0A010RWX6_9PEZI</name>
<dbReference type="OrthoDB" id="4848748at2759"/>
<dbReference type="AlphaFoldDB" id="A0A010RWX6"/>
<comment type="caution">
    <text evidence="2">The sequence shown here is derived from an EMBL/GenBank/DDBJ whole genome shotgun (WGS) entry which is preliminary data.</text>
</comment>
<feature type="compositionally biased region" description="Acidic residues" evidence="1">
    <location>
        <begin position="136"/>
        <end position="146"/>
    </location>
</feature>
<feature type="compositionally biased region" description="Basic and acidic residues" evidence="1">
    <location>
        <begin position="205"/>
        <end position="214"/>
    </location>
</feature>
<dbReference type="EMBL" id="JARH01000283">
    <property type="protein sequence ID" value="EXF82724.1"/>
    <property type="molecule type" value="Genomic_DNA"/>
</dbReference>
<feature type="compositionally biased region" description="Low complexity" evidence="1">
    <location>
        <begin position="147"/>
        <end position="162"/>
    </location>
</feature>
<gene>
    <name evidence="2" type="ORF">CFIO01_13730</name>
</gene>
<proteinExistence type="predicted"/>